<sequence length="119" mass="11998">MPGIEPLPAAASSSQAPGGHPGYGVARVWHNKLSLWHAASHRKWGVVSANYGAMGGAAAGAATGYAGPPCVPAPAQGYLYGCEQLCCDSTIRPNAAAAAAAMYARGSAAVTELDMVQEQ</sequence>
<keyword evidence="2" id="KW-1185">Reference proteome</keyword>
<organism evidence="1 2">
    <name type="scientific">Desmophyllum pertusum</name>
    <dbReference type="NCBI Taxonomy" id="174260"/>
    <lineage>
        <taxon>Eukaryota</taxon>
        <taxon>Metazoa</taxon>
        <taxon>Cnidaria</taxon>
        <taxon>Anthozoa</taxon>
        <taxon>Hexacorallia</taxon>
        <taxon>Scleractinia</taxon>
        <taxon>Caryophylliina</taxon>
        <taxon>Caryophylliidae</taxon>
        <taxon>Desmophyllum</taxon>
    </lineage>
</organism>
<dbReference type="Proteomes" id="UP001163046">
    <property type="component" value="Unassembled WGS sequence"/>
</dbReference>
<proteinExistence type="predicted"/>
<accession>A0A9W9ZHP7</accession>
<reference evidence="1" key="1">
    <citation type="submission" date="2023-01" db="EMBL/GenBank/DDBJ databases">
        <title>Genome assembly of the deep-sea coral Lophelia pertusa.</title>
        <authorList>
            <person name="Herrera S."/>
            <person name="Cordes E."/>
        </authorList>
    </citation>
    <scope>NUCLEOTIDE SEQUENCE</scope>
    <source>
        <strain evidence="1">USNM1676648</strain>
        <tissue evidence="1">Polyp</tissue>
    </source>
</reference>
<evidence type="ECO:0000313" key="1">
    <source>
        <dbReference type="EMBL" id="KAJ7381169.1"/>
    </source>
</evidence>
<gene>
    <name evidence="1" type="ORF">OS493_004768</name>
</gene>
<dbReference type="AlphaFoldDB" id="A0A9W9ZHP7"/>
<protein>
    <submittedName>
        <fullName evidence="1">Uncharacterized protein</fullName>
    </submittedName>
</protein>
<evidence type="ECO:0000313" key="2">
    <source>
        <dbReference type="Proteomes" id="UP001163046"/>
    </source>
</evidence>
<dbReference type="EMBL" id="MU826351">
    <property type="protein sequence ID" value="KAJ7381169.1"/>
    <property type="molecule type" value="Genomic_DNA"/>
</dbReference>
<name>A0A9W9ZHP7_9CNID</name>
<comment type="caution">
    <text evidence="1">The sequence shown here is derived from an EMBL/GenBank/DDBJ whole genome shotgun (WGS) entry which is preliminary data.</text>
</comment>